<dbReference type="Pfam" id="PF08718">
    <property type="entry name" value="GLTP"/>
    <property type="match status" value="1"/>
</dbReference>
<evidence type="ECO:0000256" key="1">
    <source>
        <dbReference type="ARBA" id="ARBA00022448"/>
    </source>
</evidence>
<dbReference type="PANTHER" id="PTHR10219:SF25">
    <property type="entry name" value="PLECKSTRIN HOMOLOGY DOMAIN-CONTAINING FAMILY A MEMBER 8"/>
    <property type="match status" value="1"/>
</dbReference>
<reference evidence="3 4" key="1">
    <citation type="submission" date="2014-04" db="EMBL/GenBank/DDBJ databases">
        <authorList>
            <consortium name="DOE Joint Genome Institute"/>
            <person name="Kuo A."/>
            <person name="Kohler A."/>
            <person name="Jargeat P."/>
            <person name="Nagy L.G."/>
            <person name="Floudas D."/>
            <person name="Copeland A."/>
            <person name="Barry K.W."/>
            <person name="Cichocki N."/>
            <person name="Veneault-Fourrey C."/>
            <person name="LaButti K."/>
            <person name="Lindquist E.A."/>
            <person name="Lipzen A."/>
            <person name="Lundell T."/>
            <person name="Morin E."/>
            <person name="Murat C."/>
            <person name="Sun H."/>
            <person name="Tunlid A."/>
            <person name="Henrissat B."/>
            <person name="Grigoriev I.V."/>
            <person name="Hibbett D.S."/>
            <person name="Martin F."/>
            <person name="Nordberg H.P."/>
            <person name="Cantor M.N."/>
            <person name="Hua S.X."/>
        </authorList>
    </citation>
    <scope>NUCLEOTIDE SEQUENCE [LARGE SCALE GENOMIC DNA]</scope>
    <source>
        <strain evidence="3 4">Ve08.2h10</strain>
    </source>
</reference>
<dbReference type="HOGENOM" id="CLU_079400_0_0_1"/>
<gene>
    <name evidence="3" type="ORF">PAXRUDRAFT_149738</name>
</gene>
<dbReference type="EMBL" id="KN825399">
    <property type="protein sequence ID" value="KIK91335.1"/>
    <property type="molecule type" value="Genomic_DNA"/>
</dbReference>
<dbReference type="Proteomes" id="UP000054538">
    <property type="component" value="Unassembled WGS sequence"/>
</dbReference>
<dbReference type="FunFam" id="1.10.3520.10:FF:000001">
    <property type="entry name" value="Pleckstrin domain-containing family A member 8"/>
    <property type="match status" value="1"/>
</dbReference>
<proteinExistence type="predicted"/>
<dbReference type="STRING" id="930991.A0A0D0E332"/>
<evidence type="ECO:0000313" key="4">
    <source>
        <dbReference type="Proteomes" id="UP000054538"/>
    </source>
</evidence>
<dbReference type="AlphaFoldDB" id="A0A0D0E332"/>
<dbReference type="SUPFAM" id="SSF110004">
    <property type="entry name" value="Glycolipid transfer protein, GLTP"/>
    <property type="match status" value="1"/>
</dbReference>
<dbReference type="GO" id="GO:0005829">
    <property type="term" value="C:cytosol"/>
    <property type="evidence" value="ECO:0007669"/>
    <property type="project" value="TreeGrafter"/>
</dbReference>
<dbReference type="InParanoid" id="A0A0D0E332"/>
<dbReference type="PANTHER" id="PTHR10219">
    <property type="entry name" value="GLYCOLIPID TRANSFER PROTEIN-RELATED"/>
    <property type="match status" value="1"/>
</dbReference>
<keyword evidence="4" id="KW-1185">Reference proteome</keyword>
<sequence>MAPFLQTVKSFADVHITDTGVDTPEFLAAAEGVVLLFKLLDNPAFALVVNDLEGNITKVRTRYDSHTTQSTTLELLIHDEQSDKKRPATEGLMWLLRGLSFTYKALHAAQSNPSTELATAFTTGYDGSLKKYHNFVVKGVFALAMKACPQRAGFYTKLAADPDGGAAVPQDKLNEDLNAWLEGLDKIVKGMQKVYKENGYGEV</sequence>
<dbReference type="Gene3D" id="1.10.3520.10">
    <property type="entry name" value="Glycolipid transfer protein"/>
    <property type="match status" value="1"/>
</dbReference>
<dbReference type="InterPro" id="IPR036497">
    <property type="entry name" value="GLTP_sf"/>
</dbReference>
<dbReference type="OrthoDB" id="205255at2759"/>
<dbReference type="InterPro" id="IPR014830">
    <property type="entry name" value="Glycolipid_transfer_prot_dom"/>
</dbReference>
<organism evidence="3 4">
    <name type="scientific">Paxillus rubicundulus Ve08.2h10</name>
    <dbReference type="NCBI Taxonomy" id="930991"/>
    <lineage>
        <taxon>Eukaryota</taxon>
        <taxon>Fungi</taxon>
        <taxon>Dikarya</taxon>
        <taxon>Basidiomycota</taxon>
        <taxon>Agaricomycotina</taxon>
        <taxon>Agaricomycetes</taxon>
        <taxon>Agaricomycetidae</taxon>
        <taxon>Boletales</taxon>
        <taxon>Paxilineae</taxon>
        <taxon>Paxillaceae</taxon>
        <taxon>Paxillus</taxon>
    </lineage>
</organism>
<protein>
    <recommendedName>
        <fullName evidence="2">Glycolipid transfer protein domain-containing protein</fullName>
    </recommendedName>
</protein>
<evidence type="ECO:0000313" key="3">
    <source>
        <dbReference type="EMBL" id="KIK91335.1"/>
    </source>
</evidence>
<accession>A0A0D0E332</accession>
<name>A0A0D0E332_9AGAM</name>
<feature type="domain" description="Glycolipid transfer protein" evidence="2">
    <location>
        <begin position="21"/>
        <end position="159"/>
    </location>
</feature>
<dbReference type="GO" id="GO:0016020">
    <property type="term" value="C:membrane"/>
    <property type="evidence" value="ECO:0007669"/>
    <property type="project" value="TreeGrafter"/>
</dbReference>
<evidence type="ECO:0000259" key="2">
    <source>
        <dbReference type="Pfam" id="PF08718"/>
    </source>
</evidence>
<dbReference type="GO" id="GO:1902388">
    <property type="term" value="F:ceramide 1-phosphate transfer activity"/>
    <property type="evidence" value="ECO:0007669"/>
    <property type="project" value="TreeGrafter"/>
</dbReference>
<reference evidence="4" key="2">
    <citation type="submission" date="2015-01" db="EMBL/GenBank/DDBJ databases">
        <title>Evolutionary Origins and Diversification of the Mycorrhizal Mutualists.</title>
        <authorList>
            <consortium name="DOE Joint Genome Institute"/>
            <consortium name="Mycorrhizal Genomics Consortium"/>
            <person name="Kohler A."/>
            <person name="Kuo A."/>
            <person name="Nagy L.G."/>
            <person name="Floudas D."/>
            <person name="Copeland A."/>
            <person name="Barry K.W."/>
            <person name="Cichocki N."/>
            <person name="Veneault-Fourrey C."/>
            <person name="LaButti K."/>
            <person name="Lindquist E.A."/>
            <person name="Lipzen A."/>
            <person name="Lundell T."/>
            <person name="Morin E."/>
            <person name="Murat C."/>
            <person name="Riley R."/>
            <person name="Ohm R."/>
            <person name="Sun H."/>
            <person name="Tunlid A."/>
            <person name="Henrissat B."/>
            <person name="Grigoriev I.V."/>
            <person name="Hibbett D.S."/>
            <person name="Martin F."/>
        </authorList>
    </citation>
    <scope>NUCLEOTIDE SEQUENCE [LARGE SCALE GENOMIC DNA]</scope>
    <source>
        <strain evidence="4">Ve08.2h10</strain>
    </source>
</reference>
<keyword evidence="1" id="KW-0813">Transport</keyword>
<dbReference type="GO" id="GO:1902387">
    <property type="term" value="F:ceramide 1-phosphate binding"/>
    <property type="evidence" value="ECO:0007669"/>
    <property type="project" value="TreeGrafter"/>
</dbReference>